<dbReference type="Proteomes" id="UP000323506">
    <property type="component" value="Chromosome D07"/>
</dbReference>
<evidence type="ECO:0000259" key="8">
    <source>
        <dbReference type="Pfam" id="PF25079"/>
    </source>
</evidence>
<evidence type="ECO:0000313" key="9">
    <source>
        <dbReference type="EMBL" id="TYG60564.1"/>
    </source>
</evidence>
<dbReference type="GO" id="GO:0052324">
    <property type="term" value="P:plant-type cell wall cellulose biosynthetic process"/>
    <property type="evidence" value="ECO:0007669"/>
    <property type="project" value="TreeGrafter"/>
</dbReference>
<evidence type="ECO:0000256" key="1">
    <source>
        <dbReference type="ARBA" id="ARBA00004609"/>
    </source>
</evidence>
<feature type="domain" description="COBRA C-terminal" evidence="8">
    <location>
        <begin position="205"/>
        <end position="390"/>
    </location>
</feature>
<proteinExistence type="inferred from homology"/>
<dbReference type="GO" id="GO:0098552">
    <property type="term" value="C:side of membrane"/>
    <property type="evidence" value="ECO:0007669"/>
    <property type="project" value="UniProtKB-KW"/>
</dbReference>
<dbReference type="PIRSF" id="PIRSF038122">
    <property type="entry name" value="COBRA"/>
    <property type="match status" value="1"/>
</dbReference>
<evidence type="ECO:0000256" key="2">
    <source>
        <dbReference type="ARBA" id="ARBA00005507"/>
    </source>
</evidence>
<reference evidence="9 10" key="1">
    <citation type="submission" date="2019-06" db="EMBL/GenBank/DDBJ databases">
        <title>WGS assembly of Gossypium darwinii.</title>
        <authorList>
            <person name="Chen Z.J."/>
            <person name="Sreedasyam A."/>
            <person name="Ando A."/>
            <person name="Song Q."/>
            <person name="De L."/>
            <person name="Hulse-Kemp A."/>
            <person name="Ding M."/>
            <person name="Ye W."/>
            <person name="Kirkbride R."/>
            <person name="Jenkins J."/>
            <person name="Plott C."/>
            <person name="Lovell J."/>
            <person name="Lin Y.-M."/>
            <person name="Vaughn R."/>
            <person name="Liu B."/>
            <person name="Li W."/>
            <person name="Simpson S."/>
            <person name="Scheffler B."/>
            <person name="Saski C."/>
            <person name="Grover C."/>
            <person name="Hu G."/>
            <person name="Conover J."/>
            <person name="Carlson J."/>
            <person name="Shu S."/>
            <person name="Boston L."/>
            <person name="Williams M."/>
            <person name="Peterson D."/>
            <person name="Mcgee K."/>
            <person name="Jones D."/>
            <person name="Wendel J."/>
            <person name="Stelly D."/>
            <person name="Grimwood J."/>
            <person name="Schmutz J."/>
        </authorList>
    </citation>
    <scope>NUCLEOTIDE SEQUENCE [LARGE SCALE GENOMIC DNA]</scope>
    <source>
        <strain evidence="9">1808015.09</strain>
    </source>
</reference>
<keyword evidence="10" id="KW-1185">Reference proteome</keyword>
<keyword evidence="3" id="KW-0336">GPI-anchor</keyword>
<evidence type="ECO:0000313" key="10">
    <source>
        <dbReference type="Proteomes" id="UP000323506"/>
    </source>
</evidence>
<dbReference type="GO" id="GO:0005886">
    <property type="term" value="C:plasma membrane"/>
    <property type="evidence" value="ECO:0007669"/>
    <property type="project" value="UniProtKB-SubCell"/>
</dbReference>
<evidence type="ECO:0000256" key="4">
    <source>
        <dbReference type="ARBA" id="ARBA00022729"/>
    </source>
</evidence>
<dbReference type="PANTHER" id="PTHR31673:SF23">
    <property type="entry name" value="COBRA-LIKE PROTEIN 4"/>
    <property type="match status" value="1"/>
</dbReference>
<dbReference type="PANTHER" id="PTHR31673">
    <property type="entry name" value="PROTEIN COBRA"/>
    <property type="match status" value="1"/>
</dbReference>
<keyword evidence="3" id="KW-0472">Membrane</keyword>
<organism evidence="9 10">
    <name type="scientific">Gossypium darwinii</name>
    <name type="common">Darwin's cotton</name>
    <name type="synonym">Gossypium barbadense var. darwinii</name>
    <dbReference type="NCBI Taxonomy" id="34276"/>
    <lineage>
        <taxon>Eukaryota</taxon>
        <taxon>Viridiplantae</taxon>
        <taxon>Streptophyta</taxon>
        <taxon>Embryophyta</taxon>
        <taxon>Tracheophyta</taxon>
        <taxon>Spermatophyta</taxon>
        <taxon>Magnoliopsida</taxon>
        <taxon>eudicotyledons</taxon>
        <taxon>Gunneridae</taxon>
        <taxon>Pentapetalae</taxon>
        <taxon>rosids</taxon>
        <taxon>malvids</taxon>
        <taxon>Malvales</taxon>
        <taxon>Malvaceae</taxon>
        <taxon>Malvoideae</taxon>
        <taxon>Gossypium</taxon>
    </lineage>
</organism>
<dbReference type="AlphaFoldDB" id="A0A5D2BT83"/>
<gene>
    <name evidence="9" type="ORF">ES288_D07G078800v1</name>
</gene>
<dbReference type="InterPro" id="IPR056900">
    <property type="entry name" value="COB_C"/>
</dbReference>
<dbReference type="InterPro" id="IPR006918">
    <property type="entry name" value="COBRA_pln"/>
</dbReference>
<keyword evidence="4" id="KW-0732">Signal</keyword>
<protein>
    <recommendedName>
        <fullName evidence="7">COBRA-like protein</fullName>
    </recommendedName>
</protein>
<evidence type="ECO:0000256" key="7">
    <source>
        <dbReference type="PIRNR" id="PIRNR038122"/>
    </source>
</evidence>
<comment type="similarity">
    <text evidence="2 7">Belongs to the COBRA family.</text>
</comment>
<dbReference type="GO" id="GO:0010215">
    <property type="term" value="P:cellulose microfibril organization"/>
    <property type="evidence" value="ECO:0007669"/>
    <property type="project" value="InterPro"/>
</dbReference>
<keyword evidence="5" id="KW-0325">Glycoprotein</keyword>
<evidence type="ECO:0000256" key="6">
    <source>
        <dbReference type="ARBA" id="ARBA00023288"/>
    </source>
</evidence>
<name>A0A5D2BT83_GOSDA</name>
<dbReference type="EMBL" id="CM017707">
    <property type="protein sequence ID" value="TYG60564.1"/>
    <property type="molecule type" value="Genomic_DNA"/>
</dbReference>
<comment type="subcellular location">
    <subcellularLocation>
        <location evidence="1">Cell membrane</location>
        <topology evidence="1">Lipid-anchor</topology>
        <topology evidence="1">GPI-anchor</topology>
    </subcellularLocation>
</comment>
<evidence type="ECO:0000256" key="5">
    <source>
        <dbReference type="ARBA" id="ARBA00023180"/>
    </source>
</evidence>
<dbReference type="Pfam" id="PF04833">
    <property type="entry name" value="COBRA"/>
    <property type="match status" value="1"/>
</dbReference>
<dbReference type="Pfam" id="PF25079">
    <property type="entry name" value="COB_C"/>
    <property type="match status" value="1"/>
</dbReference>
<evidence type="ECO:0000256" key="3">
    <source>
        <dbReference type="ARBA" id="ARBA00022622"/>
    </source>
</evidence>
<keyword evidence="6" id="KW-0449">Lipoprotein</keyword>
<accession>A0A5D2BT83</accession>
<sequence length="464" mass="51900">MMSSLAAYDLLDPNGSINIIWDIMYWKPDGYLATVRISNLQMYRQIRSPGWTIGWTWANKEVIWSMVGAQAIDRGDCSNFKTNIPHSCETSPAIVDLLPGSVPQNQQLPNCCKGGVLGSWGQRDKAATVSWFQVSVGHSGTSRKTVKVPKGFYLLGPGAGYACSSAVVVPPSVFLSADGRRKTRAMTTWTVTCTYSPTLASKNPNCCVSLSSFYNPMITPCSTCACGCKDKHNCTKRDSEISTLLKPNLVMDGETQLLQCTQHMCPIQVHWHFKVNYMKHWRVKISITNFNYWLNYSHWNLVVQHPNLNNVTLVYNFTYKLLPYHSTSDTGVFYGVKEGNELLMEAENVQSEMIFGKDEKEFTLDQGWVFPRKVYFNGDECLMPPPNSYPFLPNSPNPIHPLLFAAALLLPNINNKTEAMNSLIAKNLCHNPIITIPFGVDSSNKDLKSQATLQDRGTSALEHT</sequence>